<evidence type="ECO:0000313" key="1">
    <source>
        <dbReference type="Proteomes" id="UP000504627"/>
    </source>
</evidence>
<dbReference type="RefSeq" id="XP_039234173.1">
    <property type="nucleotide sequence ID" value="XM_039378239.1"/>
</dbReference>
<accession>A0A7R5K9Q7</accession>
<reference evidence="2" key="1">
    <citation type="submission" date="2025-08" db="UniProtKB">
        <authorList>
            <consortium name="RefSeq"/>
        </authorList>
    </citation>
    <scope>IDENTIFICATION</scope>
    <source>
        <tissue evidence="2">Muscle</tissue>
    </source>
</reference>
<sequence>MILLFLCLRKTSPLSETMSNDHTSEKQALFSLKLILLNQYSIQHGKNLINTLDEQANSLEAQELPELASLLDLRRSSRTVEKYKSVNNGFEHELPASWMNCVIVTSTECSGASLTRSHPKTQGDDGFVVDVYHCPLMDGLSGNQENTPESPSKASLCHAHEVAIFCYCISQEKAQRQSVGLPTWQEIGVKCPKLEGTKCEHEEEGRRKRWQGPVSSVAPATGFWHRSVFGGS</sequence>
<organism evidence="1 2">
    <name type="scientific">Pipra filicauda</name>
    <name type="common">Wire-tailed manakin</name>
    <dbReference type="NCBI Taxonomy" id="649802"/>
    <lineage>
        <taxon>Eukaryota</taxon>
        <taxon>Metazoa</taxon>
        <taxon>Chordata</taxon>
        <taxon>Craniata</taxon>
        <taxon>Vertebrata</taxon>
        <taxon>Euteleostomi</taxon>
        <taxon>Archelosauria</taxon>
        <taxon>Archosauria</taxon>
        <taxon>Dinosauria</taxon>
        <taxon>Saurischia</taxon>
        <taxon>Theropoda</taxon>
        <taxon>Coelurosauria</taxon>
        <taxon>Aves</taxon>
        <taxon>Neognathae</taxon>
        <taxon>Neoaves</taxon>
        <taxon>Telluraves</taxon>
        <taxon>Australaves</taxon>
        <taxon>Passeriformes</taxon>
        <taxon>Pipridae</taxon>
        <taxon>Pipra</taxon>
    </lineage>
</organism>
<dbReference type="InParanoid" id="A0A7R5K9Q7"/>
<protein>
    <submittedName>
        <fullName evidence="2">Uncharacterized protein LOC113993797</fullName>
    </submittedName>
</protein>
<keyword evidence="1" id="KW-1185">Reference proteome</keyword>
<dbReference type="Proteomes" id="UP000504627">
    <property type="component" value="Unplaced"/>
</dbReference>
<gene>
    <name evidence="2" type="primary">LOC113993797</name>
</gene>
<evidence type="ECO:0000313" key="2">
    <source>
        <dbReference type="RefSeq" id="XP_039234173.1"/>
    </source>
</evidence>
<dbReference type="AlphaFoldDB" id="A0A7R5K9Q7"/>
<name>A0A7R5K9Q7_9PASS</name>
<dbReference type="GeneID" id="113993797"/>
<proteinExistence type="predicted"/>